<feature type="repeat" description="Solcar" evidence="10">
    <location>
        <begin position="10"/>
        <end position="88"/>
    </location>
</feature>
<evidence type="ECO:0000256" key="11">
    <source>
        <dbReference type="RuleBase" id="RU000488"/>
    </source>
</evidence>
<dbReference type="SUPFAM" id="SSF103506">
    <property type="entry name" value="Mitochondrial carrier"/>
    <property type="match status" value="1"/>
</dbReference>
<evidence type="ECO:0000256" key="5">
    <source>
        <dbReference type="ARBA" id="ARBA00022737"/>
    </source>
</evidence>
<dbReference type="GO" id="GO:0005743">
    <property type="term" value="C:mitochondrial inner membrane"/>
    <property type="evidence" value="ECO:0007669"/>
    <property type="project" value="UniProtKB-SubCell"/>
</dbReference>
<dbReference type="InterPro" id="IPR018108">
    <property type="entry name" value="MCP_transmembrane"/>
</dbReference>
<dbReference type="STRING" id="402676.B6JZ48"/>
<dbReference type="GO" id="GO:0005739">
    <property type="term" value="C:mitochondrion"/>
    <property type="evidence" value="ECO:0000318"/>
    <property type="project" value="GO_Central"/>
</dbReference>
<dbReference type="HOGENOM" id="CLU_015166_5_1_1"/>
<evidence type="ECO:0000256" key="7">
    <source>
        <dbReference type="ARBA" id="ARBA00022989"/>
    </source>
</evidence>
<evidence type="ECO:0000256" key="6">
    <source>
        <dbReference type="ARBA" id="ARBA00022792"/>
    </source>
</evidence>
<dbReference type="PANTHER" id="PTHR45788:SF4">
    <property type="entry name" value="TRICARBOXYLATE TRANSPORT PROTEIN, MITOCHONDRIAL"/>
    <property type="match status" value="1"/>
</dbReference>
<feature type="repeat" description="Solcar" evidence="10">
    <location>
        <begin position="198"/>
        <end position="284"/>
    </location>
</feature>
<dbReference type="PRINTS" id="PR00926">
    <property type="entry name" value="MITOCARRIER"/>
</dbReference>
<dbReference type="GO" id="GO:0071913">
    <property type="term" value="F:citrate secondary active transmembrane transporter activity"/>
    <property type="evidence" value="ECO:0000318"/>
    <property type="project" value="GO_Central"/>
</dbReference>
<sequence>MQRSQKRREPGPLQKILAGVTAGAFEVSITYPAEFAKTRLQLYERAEGAAAKLPPFGLQWYRGYTSLFIGNVVRAGFRFLAFDGILRLLNPPNSRPTGPRTVAAGLGAGIIESVFLITPFEVVKTAVIDDGKQVPSKQRLGSFMHAIKTISRDGGLKALYRGFGPTIVRQAGNSAIRFSTYTGLKQALQGHLTPGEKLSTKTTISIGCISGAVTIFCTQPIDTVKTRMQSCSAKYRYKNSIHCAYKLYKQDGIRQLWAGTLPRLVRLTLSGGIVFAVYEKCVDFF</sequence>
<evidence type="ECO:0000256" key="1">
    <source>
        <dbReference type="ARBA" id="ARBA00004448"/>
    </source>
</evidence>
<feature type="repeat" description="Solcar" evidence="10">
    <location>
        <begin position="99"/>
        <end position="187"/>
    </location>
</feature>
<evidence type="ECO:0000256" key="4">
    <source>
        <dbReference type="ARBA" id="ARBA00022692"/>
    </source>
</evidence>
<dbReference type="GO" id="GO:0006843">
    <property type="term" value="P:mitochondrial citrate transmembrane transport"/>
    <property type="evidence" value="ECO:0000318"/>
    <property type="project" value="GO_Central"/>
</dbReference>
<dbReference type="Gene3D" id="1.50.40.10">
    <property type="entry name" value="Mitochondrial carrier domain"/>
    <property type="match status" value="2"/>
</dbReference>
<keyword evidence="3 11" id="KW-0813">Transport</keyword>
<dbReference type="InterPro" id="IPR002067">
    <property type="entry name" value="MCP"/>
</dbReference>
<evidence type="ECO:0000256" key="2">
    <source>
        <dbReference type="ARBA" id="ARBA00006375"/>
    </source>
</evidence>
<dbReference type="InterPro" id="IPR049563">
    <property type="entry name" value="TXTP-like"/>
</dbReference>
<keyword evidence="5" id="KW-0677">Repeat</keyword>
<proteinExistence type="inferred from homology"/>
<evidence type="ECO:0000313" key="12">
    <source>
        <dbReference type="EMBL" id="EEB06816.1"/>
    </source>
</evidence>
<organism evidence="12 14">
    <name type="scientific">Schizosaccharomyces japonicus (strain yFS275 / FY16936)</name>
    <name type="common">Fission yeast</name>
    <dbReference type="NCBI Taxonomy" id="402676"/>
    <lineage>
        <taxon>Eukaryota</taxon>
        <taxon>Fungi</taxon>
        <taxon>Dikarya</taxon>
        <taxon>Ascomycota</taxon>
        <taxon>Taphrinomycotina</taxon>
        <taxon>Schizosaccharomycetes</taxon>
        <taxon>Schizosaccharomycetales</taxon>
        <taxon>Schizosaccharomycetaceae</taxon>
        <taxon>Schizosaccharomyces</taxon>
    </lineage>
</organism>
<keyword evidence="9 10" id="KW-0472">Membrane</keyword>
<evidence type="ECO:0000256" key="8">
    <source>
        <dbReference type="ARBA" id="ARBA00023128"/>
    </source>
</evidence>
<evidence type="ECO:0000256" key="9">
    <source>
        <dbReference type="ARBA" id="ARBA00023136"/>
    </source>
</evidence>
<dbReference type="PROSITE" id="PS50920">
    <property type="entry name" value="SOLCAR"/>
    <property type="match status" value="3"/>
</dbReference>
<evidence type="ECO:0000256" key="3">
    <source>
        <dbReference type="ARBA" id="ARBA00022448"/>
    </source>
</evidence>
<keyword evidence="14" id="KW-1185">Reference proteome</keyword>
<dbReference type="OrthoDB" id="44467at2759"/>
<dbReference type="eggNOG" id="KOG0756">
    <property type="taxonomic scope" value="Eukaryota"/>
</dbReference>
<dbReference type="RefSeq" id="XP_002173109.1">
    <property type="nucleotide sequence ID" value="XM_002173073.2"/>
</dbReference>
<dbReference type="OMA" id="AWYAGCT"/>
<evidence type="ECO:0000256" key="10">
    <source>
        <dbReference type="PROSITE-ProRule" id="PRU00282"/>
    </source>
</evidence>
<gene>
    <name evidence="13" type="primary">mce1</name>
    <name evidence="12" type="ORF">SJAG_01872</name>
</gene>
<dbReference type="PANTHER" id="PTHR45788">
    <property type="entry name" value="SUCCINATE/FUMARATE MITOCHONDRIAL TRANSPORTER-RELATED"/>
    <property type="match status" value="1"/>
</dbReference>
<keyword evidence="7" id="KW-1133">Transmembrane helix</keyword>
<keyword evidence="8" id="KW-0496">Mitochondrion</keyword>
<dbReference type="InterPro" id="IPR023395">
    <property type="entry name" value="MCP_dom_sf"/>
</dbReference>
<dbReference type="JaponicusDB" id="SJAG_01872">
    <property type="gene designation" value="mce1"/>
</dbReference>
<dbReference type="VEuPathDB" id="FungiDB:SJAG_01872"/>
<comment type="subcellular location">
    <subcellularLocation>
        <location evidence="1">Mitochondrion inner membrane</location>
        <topology evidence="1">Multi-pass membrane protein</topology>
    </subcellularLocation>
</comment>
<keyword evidence="4 10" id="KW-0812">Transmembrane</keyword>
<dbReference type="AlphaFoldDB" id="B6JZ48"/>
<comment type="similarity">
    <text evidence="2 11">Belongs to the mitochondrial carrier (TC 2.A.29) family.</text>
</comment>
<name>B6JZ48_SCHJY</name>
<dbReference type="EMBL" id="KE651168">
    <property type="protein sequence ID" value="EEB06816.1"/>
    <property type="molecule type" value="Genomic_DNA"/>
</dbReference>
<dbReference type="Pfam" id="PF00153">
    <property type="entry name" value="Mito_carr"/>
    <property type="match status" value="3"/>
</dbReference>
<keyword evidence="6" id="KW-0999">Mitochondrion inner membrane</keyword>
<evidence type="ECO:0000313" key="14">
    <source>
        <dbReference type="Proteomes" id="UP000001744"/>
    </source>
</evidence>
<accession>B6JZ48</accession>
<dbReference type="GeneID" id="7048053"/>
<evidence type="ECO:0000313" key="13">
    <source>
        <dbReference type="JaponicusDB" id="SJAG_01872"/>
    </source>
</evidence>
<dbReference type="Proteomes" id="UP000001744">
    <property type="component" value="Unassembled WGS sequence"/>
</dbReference>
<protein>
    <submittedName>
        <fullName evidence="12">Citrate transporter</fullName>
    </submittedName>
</protein>
<reference evidence="12 14" key="1">
    <citation type="journal article" date="2011" name="Science">
        <title>Comparative functional genomics of the fission yeasts.</title>
        <authorList>
            <person name="Rhind N."/>
            <person name="Chen Z."/>
            <person name="Yassour M."/>
            <person name="Thompson D.A."/>
            <person name="Haas B.J."/>
            <person name="Habib N."/>
            <person name="Wapinski I."/>
            <person name="Roy S."/>
            <person name="Lin M.F."/>
            <person name="Heiman D.I."/>
            <person name="Young S.K."/>
            <person name="Furuya K."/>
            <person name="Guo Y."/>
            <person name="Pidoux A."/>
            <person name="Chen H.M."/>
            <person name="Robbertse B."/>
            <person name="Goldberg J.M."/>
            <person name="Aoki K."/>
            <person name="Bayne E.H."/>
            <person name="Berlin A.M."/>
            <person name="Desjardins C.A."/>
            <person name="Dobbs E."/>
            <person name="Dukaj L."/>
            <person name="Fan L."/>
            <person name="FitzGerald M.G."/>
            <person name="French C."/>
            <person name="Gujja S."/>
            <person name="Hansen K."/>
            <person name="Keifenheim D."/>
            <person name="Levin J.Z."/>
            <person name="Mosher R.A."/>
            <person name="Mueller C.A."/>
            <person name="Pfiffner J."/>
            <person name="Priest M."/>
            <person name="Russ C."/>
            <person name="Smialowska A."/>
            <person name="Swoboda P."/>
            <person name="Sykes S.M."/>
            <person name="Vaughn M."/>
            <person name="Vengrova S."/>
            <person name="Yoder R."/>
            <person name="Zeng Q."/>
            <person name="Allshire R."/>
            <person name="Baulcombe D."/>
            <person name="Birren B.W."/>
            <person name="Brown W."/>
            <person name="Ekwall K."/>
            <person name="Kellis M."/>
            <person name="Leatherwood J."/>
            <person name="Levin H."/>
            <person name="Margalit H."/>
            <person name="Martienssen R."/>
            <person name="Nieduszynski C.A."/>
            <person name="Spatafora J.W."/>
            <person name="Friedman N."/>
            <person name="Dalgaard J.Z."/>
            <person name="Baumann P."/>
            <person name="Niki H."/>
            <person name="Regev A."/>
            <person name="Nusbaum C."/>
        </authorList>
    </citation>
    <scope>NUCLEOTIDE SEQUENCE [LARGE SCALE GENOMIC DNA]</scope>
    <source>
        <strain evidence="14">yFS275 / FY16936</strain>
    </source>
</reference>